<dbReference type="RefSeq" id="WP_283712994.1">
    <property type="nucleotide sequence ID" value="NZ_JASJEW010000002.1"/>
</dbReference>
<organism evidence="1 2">
    <name type="scientific">Kribbibacterium absianum</name>
    <dbReference type="NCBI Taxonomy" id="3044210"/>
    <lineage>
        <taxon>Bacteria</taxon>
        <taxon>Bacillati</taxon>
        <taxon>Actinomycetota</taxon>
        <taxon>Coriobacteriia</taxon>
        <taxon>Coriobacteriales</taxon>
        <taxon>Kribbibacteriaceae</taxon>
        <taxon>Kribbibacterium</taxon>
    </lineage>
</organism>
<dbReference type="Proteomes" id="UP001431693">
    <property type="component" value="Unassembled WGS sequence"/>
</dbReference>
<accession>A0ABT6ZLE7</accession>
<reference evidence="1" key="1">
    <citation type="submission" date="2023-05" db="EMBL/GenBank/DDBJ databases">
        <title>[olsenella] sp. nov., isolated from a pig farm feces dump.</title>
        <authorList>
            <person name="Chang Y.-H."/>
        </authorList>
    </citation>
    <scope>NUCLEOTIDE SEQUENCE</scope>
    <source>
        <strain evidence="1">YH-ols2217</strain>
    </source>
</reference>
<comment type="caution">
    <text evidence="1">The sequence shown here is derived from an EMBL/GenBank/DDBJ whole genome shotgun (WGS) entry which is preliminary data.</text>
</comment>
<proteinExistence type="predicted"/>
<dbReference type="EMBL" id="JASJEX010000003">
    <property type="protein sequence ID" value="MDJ1129873.1"/>
    <property type="molecule type" value="Genomic_DNA"/>
</dbReference>
<gene>
    <name evidence="1" type="ORF">QJ043_07260</name>
</gene>
<sequence length="81" mass="9560">MTRPTAKFLSFLDEQVTDLLVDKYGFTEREALARFLNSKTYQMLLDKETLLYRESPLVLLDLWEAEQVTGDPRRSAYIREL</sequence>
<evidence type="ECO:0000313" key="1">
    <source>
        <dbReference type="EMBL" id="MDJ1129873.1"/>
    </source>
</evidence>
<name>A0ABT6ZLE7_9ACTN</name>
<protein>
    <submittedName>
        <fullName evidence="1">Uncharacterized protein</fullName>
    </submittedName>
</protein>
<keyword evidence="2" id="KW-1185">Reference proteome</keyword>
<evidence type="ECO:0000313" key="2">
    <source>
        <dbReference type="Proteomes" id="UP001431693"/>
    </source>
</evidence>